<dbReference type="RefSeq" id="WP_123888329.1">
    <property type="nucleotide sequence ID" value="NZ_RKKU01000003.1"/>
</dbReference>
<dbReference type="InterPro" id="IPR011041">
    <property type="entry name" value="Quinoprot_gluc/sorb_DH_b-prop"/>
</dbReference>
<reference evidence="3 4" key="1">
    <citation type="submission" date="2018-11" db="EMBL/GenBank/DDBJ databases">
        <authorList>
            <person name="Jang G.I."/>
            <person name="Hwang C.Y."/>
        </authorList>
    </citation>
    <scope>NUCLEOTIDE SEQUENCE [LARGE SCALE GENOMIC DNA]</scope>
    <source>
        <strain evidence="3 4">SSM26</strain>
    </source>
</reference>
<keyword evidence="4" id="KW-1185">Reference proteome</keyword>
<gene>
    <name evidence="3" type="ORF">EF096_03985</name>
</gene>
<dbReference type="Pfam" id="PF07995">
    <property type="entry name" value="GSDH"/>
    <property type="match status" value="1"/>
</dbReference>
<protein>
    <submittedName>
        <fullName evidence="3">PQQ-dependent sugar dehydrogenase</fullName>
    </submittedName>
</protein>
<dbReference type="EMBL" id="RKKU01000003">
    <property type="protein sequence ID" value="ROZ87422.1"/>
    <property type="molecule type" value="Genomic_DNA"/>
</dbReference>
<name>A0ABX9XP29_9PSED</name>
<organism evidence="3 4">
    <name type="scientific">Pseudomonas neustonica</name>
    <dbReference type="NCBI Taxonomy" id="2487346"/>
    <lineage>
        <taxon>Bacteria</taxon>
        <taxon>Pseudomonadati</taxon>
        <taxon>Pseudomonadota</taxon>
        <taxon>Gammaproteobacteria</taxon>
        <taxon>Pseudomonadales</taxon>
        <taxon>Pseudomonadaceae</taxon>
        <taxon>Pseudomonas</taxon>
    </lineage>
</organism>
<proteinExistence type="predicted"/>
<evidence type="ECO:0000313" key="3">
    <source>
        <dbReference type="EMBL" id="ROZ87422.1"/>
    </source>
</evidence>
<dbReference type="InterPro" id="IPR012938">
    <property type="entry name" value="Glc/Sorbosone_DH"/>
</dbReference>
<accession>A0ABX9XP29</accession>
<dbReference type="Proteomes" id="UP000275199">
    <property type="component" value="Unassembled WGS sequence"/>
</dbReference>
<evidence type="ECO:0000256" key="1">
    <source>
        <dbReference type="SAM" id="SignalP"/>
    </source>
</evidence>
<sequence>MLSKSVFGAALLLAAGSGVQAADYQIETVAEGLSFPWALAFLPDGGMLVTERAGRLRLINAEGELQAEPIAGVPEAFVNSQAGLMGLALAPDFAQSGELFMSYACGTIEANHTCLASARFNGTSLENTQEIFRVQPAKKGSAHYGGRMAFLPDDTLLLTLGDGFDYREQAQNTANHLGSIVRLNRDGSAPEDNPFVAQDGAQPELFSIGHRSVQAILYDAQTQRIFSNEHGPRGGDEVNLIEAGKNYGWPKITYGIDYDGAQISPYTELPGLEQPLLYWTPSIAPSGMTLYRGELFPQWQGNLLVSALAGREVRRVVLDGTEVVEQESLFKELGARFRDVRTGPDGAVYLLTDSANGSVLRVTPGN</sequence>
<feature type="chain" id="PRO_5047310621" evidence="1">
    <location>
        <begin position="22"/>
        <end position="366"/>
    </location>
</feature>
<dbReference type="SUPFAM" id="SSF50952">
    <property type="entry name" value="Soluble quinoprotein glucose dehydrogenase"/>
    <property type="match status" value="1"/>
</dbReference>
<dbReference type="PANTHER" id="PTHR19328:SF75">
    <property type="entry name" value="ALDOSE SUGAR DEHYDROGENASE YLII"/>
    <property type="match status" value="1"/>
</dbReference>
<evidence type="ECO:0000313" key="4">
    <source>
        <dbReference type="Proteomes" id="UP000275199"/>
    </source>
</evidence>
<dbReference type="PANTHER" id="PTHR19328">
    <property type="entry name" value="HEDGEHOG-INTERACTING PROTEIN"/>
    <property type="match status" value="1"/>
</dbReference>
<dbReference type="InterPro" id="IPR011042">
    <property type="entry name" value="6-blade_b-propeller_TolB-like"/>
</dbReference>
<feature type="signal peptide" evidence="1">
    <location>
        <begin position="1"/>
        <end position="21"/>
    </location>
</feature>
<keyword evidence="1" id="KW-0732">Signal</keyword>
<dbReference type="Gene3D" id="2.120.10.30">
    <property type="entry name" value="TolB, C-terminal domain"/>
    <property type="match status" value="1"/>
</dbReference>
<evidence type="ECO:0000259" key="2">
    <source>
        <dbReference type="Pfam" id="PF07995"/>
    </source>
</evidence>
<comment type="caution">
    <text evidence="3">The sequence shown here is derived from an EMBL/GenBank/DDBJ whole genome shotgun (WGS) entry which is preliminary data.</text>
</comment>
<feature type="domain" description="Glucose/Sorbosone dehydrogenase" evidence="2">
    <location>
        <begin position="34"/>
        <end position="361"/>
    </location>
</feature>